<keyword evidence="3" id="KW-1185">Reference proteome</keyword>
<evidence type="ECO:0000313" key="3">
    <source>
        <dbReference type="Proteomes" id="UP000514509"/>
    </source>
</evidence>
<dbReference type="Proteomes" id="UP000514509">
    <property type="component" value="Chromosome"/>
</dbReference>
<dbReference type="EMBL" id="CP055153">
    <property type="protein sequence ID" value="QMU28837.1"/>
    <property type="molecule type" value="Genomic_DNA"/>
</dbReference>
<evidence type="ECO:0000256" key="1">
    <source>
        <dbReference type="SAM" id="Phobius"/>
    </source>
</evidence>
<dbReference type="KEGG" id="add:HUW48_12665"/>
<sequence length="161" mass="18606">MMFKVSELIAIIDIVVNAILIIGLGIIIQKNQINSRSLKDYFMNEVVKLHSDIIVFLDELEKPIMPKDVEKKFVVNISKLNTITKIIDNRYSMDSNEIVRDFIKLQTQIENDNHYISNYLGNNLTSLTYNTASDVSQFRSTKLKLFHEVVVKVNDHSNLIF</sequence>
<keyword evidence="1" id="KW-0472">Membrane</keyword>
<protein>
    <recommendedName>
        <fullName evidence="4">LemA family protein</fullName>
    </recommendedName>
</protein>
<keyword evidence="1" id="KW-0812">Transmembrane</keyword>
<proteinExistence type="predicted"/>
<evidence type="ECO:0000313" key="2">
    <source>
        <dbReference type="EMBL" id="QMU28837.1"/>
    </source>
</evidence>
<keyword evidence="1" id="KW-1133">Transmembrane helix</keyword>
<evidence type="ECO:0008006" key="4">
    <source>
        <dbReference type="Google" id="ProtNLM"/>
    </source>
</evidence>
<dbReference type="AlphaFoldDB" id="A0A7L7L7R6"/>
<dbReference type="RefSeq" id="WP_182416018.1">
    <property type="nucleotide sequence ID" value="NZ_CP055153.1"/>
</dbReference>
<accession>A0A7L7L7R6</accession>
<feature type="transmembrane region" description="Helical" evidence="1">
    <location>
        <begin position="6"/>
        <end position="28"/>
    </location>
</feature>
<reference evidence="2 3" key="1">
    <citation type="submission" date="2020-08" db="EMBL/GenBank/DDBJ databases">
        <title>Adhaeribacter dokdonensis sp. nov., isolated from the rhizosphere of Elymus tsukushiensis, a plant native to the Dokdo Islands, Republic of Korea.</title>
        <authorList>
            <person name="Ghim S.Y."/>
        </authorList>
    </citation>
    <scope>NUCLEOTIDE SEQUENCE [LARGE SCALE GENOMIC DNA]</scope>
    <source>
        <strain evidence="2 3">KUDC8001</strain>
    </source>
</reference>
<organism evidence="2 3">
    <name type="scientific">Adhaeribacter radiodurans</name>
    <dbReference type="NCBI Taxonomy" id="2745197"/>
    <lineage>
        <taxon>Bacteria</taxon>
        <taxon>Pseudomonadati</taxon>
        <taxon>Bacteroidota</taxon>
        <taxon>Cytophagia</taxon>
        <taxon>Cytophagales</taxon>
        <taxon>Hymenobacteraceae</taxon>
        <taxon>Adhaeribacter</taxon>
    </lineage>
</organism>
<name>A0A7L7L7R6_9BACT</name>
<gene>
    <name evidence="2" type="ORF">HUW48_12665</name>
</gene>